<evidence type="ECO:0000313" key="2">
    <source>
        <dbReference type="Proteomes" id="UP001221757"/>
    </source>
</evidence>
<accession>A0AAD7CGT6</accession>
<dbReference type="CDD" id="cd12148">
    <property type="entry name" value="fungal_TF_MHR"/>
    <property type="match status" value="1"/>
</dbReference>
<proteinExistence type="predicted"/>
<organism evidence="1 2">
    <name type="scientific">Mycena rosella</name>
    <name type="common">Pink bonnet</name>
    <name type="synonym">Agaricus rosellus</name>
    <dbReference type="NCBI Taxonomy" id="1033263"/>
    <lineage>
        <taxon>Eukaryota</taxon>
        <taxon>Fungi</taxon>
        <taxon>Dikarya</taxon>
        <taxon>Basidiomycota</taxon>
        <taxon>Agaricomycotina</taxon>
        <taxon>Agaricomycetes</taxon>
        <taxon>Agaricomycetidae</taxon>
        <taxon>Agaricales</taxon>
        <taxon>Marasmiineae</taxon>
        <taxon>Mycenaceae</taxon>
        <taxon>Mycena</taxon>
    </lineage>
</organism>
<reference evidence="1" key="1">
    <citation type="submission" date="2023-03" db="EMBL/GenBank/DDBJ databases">
        <title>Massive genome expansion in bonnet fungi (Mycena s.s.) driven by repeated elements and novel gene families across ecological guilds.</title>
        <authorList>
            <consortium name="Lawrence Berkeley National Laboratory"/>
            <person name="Harder C.B."/>
            <person name="Miyauchi S."/>
            <person name="Viragh M."/>
            <person name="Kuo A."/>
            <person name="Thoen E."/>
            <person name="Andreopoulos B."/>
            <person name="Lu D."/>
            <person name="Skrede I."/>
            <person name="Drula E."/>
            <person name="Henrissat B."/>
            <person name="Morin E."/>
            <person name="Kohler A."/>
            <person name="Barry K."/>
            <person name="LaButti K."/>
            <person name="Morin E."/>
            <person name="Salamov A."/>
            <person name="Lipzen A."/>
            <person name="Mereny Z."/>
            <person name="Hegedus B."/>
            <person name="Baldrian P."/>
            <person name="Stursova M."/>
            <person name="Weitz H."/>
            <person name="Taylor A."/>
            <person name="Grigoriev I.V."/>
            <person name="Nagy L.G."/>
            <person name="Martin F."/>
            <person name="Kauserud H."/>
        </authorList>
    </citation>
    <scope>NUCLEOTIDE SEQUENCE</scope>
    <source>
        <strain evidence="1">CBHHK067</strain>
    </source>
</reference>
<dbReference type="EMBL" id="JARKIE010000381">
    <property type="protein sequence ID" value="KAJ7648442.1"/>
    <property type="molecule type" value="Genomic_DNA"/>
</dbReference>
<name>A0AAD7CGT6_MYCRO</name>
<keyword evidence="2" id="KW-1185">Reference proteome</keyword>
<evidence type="ECO:0000313" key="1">
    <source>
        <dbReference type="EMBL" id="KAJ7648442.1"/>
    </source>
</evidence>
<comment type="caution">
    <text evidence="1">The sequence shown here is derived from an EMBL/GenBank/DDBJ whole genome shotgun (WGS) entry which is preliminary data.</text>
</comment>
<dbReference type="AlphaFoldDB" id="A0AAD7CGT6"/>
<dbReference type="Proteomes" id="UP001221757">
    <property type="component" value="Unassembled WGS sequence"/>
</dbReference>
<gene>
    <name evidence="1" type="ORF">B0H17DRAFT_435739</name>
</gene>
<protein>
    <submittedName>
        <fullName evidence="1">Uncharacterized protein</fullName>
    </submittedName>
</protein>
<sequence length="258" mass="28745">MFQLHRLQLGVHAQYQVCAQEVCRSDDASFSNNNKTAQAHVAAIVLQATAYIPDSDLRRVLLDVARYARNLASALAARNRSPSIPSPSSTADSPSSLIIKEEDLFVNGTLTERFDRFRLDSDRNRYFGKSSHFGLINTAMDVKEIFIEDASLPKTILPAVKRPLFWASPWELAHLSPPEAFPPLIFPEPDLLDGLVSLFFARVNIVLCLLHRPTFEKALASGLHLVDHQSGSTVLAVCAVASKYSDDPRFSWKARIRD</sequence>